<feature type="domain" description="Transcriptional regulator LacI/GalR-like sensor" evidence="6">
    <location>
        <begin position="203"/>
        <end position="326"/>
    </location>
</feature>
<comment type="caution">
    <text evidence="7">The sequence shown here is derived from an EMBL/GenBank/DDBJ whole genome shotgun (WGS) entry which is preliminary data.</text>
</comment>
<evidence type="ECO:0000256" key="4">
    <source>
        <dbReference type="SAM" id="MobiDB-lite"/>
    </source>
</evidence>
<feature type="compositionally biased region" description="Basic and acidic residues" evidence="4">
    <location>
        <begin position="74"/>
        <end position="91"/>
    </location>
</feature>
<feature type="domain" description="HTH gntR-type" evidence="5">
    <location>
        <begin position="4"/>
        <end position="60"/>
    </location>
</feature>
<dbReference type="Gene3D" id="1.10.10.10">
    <property type="entry name" value="Winged helix-like DNA-binding domain superfamily/Winged helix DNA-binding domain"/>
    <property type="match status" value="1"/>
</dbReference>
<organism evidence="7 8">
    <name type="scientific">Natronomicrosphaera hydrolytica</name>
    <dbReference type="NCBI Taxonomy" id="3242702"/>
    <lineage>
        <taxon>Bacteria</taxon>
        <taxon>Pseudomonadati</taxon>
        <taxon>Planctomycetota</taxon>
        <taxon>Phycisphaerae</taxon>
        <taxon>Phycisphaerales</taxon>
        <taxon>Phycisphaeraceae</taxon>
        <taxon>Natronomicrosphaera</taxon>
    </lineage>
</organism>
<sequence>MAKYLKVSNLLEQRLRHGDYLLKDFPTDRQLSAEFEVDTRTARKAVAQLIKTGLLVRQPNGRPAAAATIATGGRQKDGKTRTDGKPKEKGTRHTGLHVALLTVAYPSPYTWRWQQALSRVVEKREGLFRPVSYVHLDDPAVTATLESFDVIFFGLPGCDPSDHLLRTIERSRGSAIFLDSDQSKHGFPSVWLASPQMTEKLLEHMAEQGHERIACLNTQPHNDVTDLRIKVWRNWAGDQRGGVLIDQPVAMGGSPMEKAYQVTLETLDGGGFQADGLLCCTSAAAKGVYRALHERGLEAGRDLAVCASDDGAGEAPYLVPSLTSIQDPDPTPYLDVCLDWVQNGARDWKGPLLVQPPRVPLFIGESSQRLRQPSS</sequence>
<proteinExistence type="predicted"/>
<keyword evidence="1" id="KW-0805">Transcription regulation</keyword>
<evidence type="ECO:0000259" key="6">
    <source>
        <dbReference type="Pfam" id="PF13377"/>
    </source>
</evidence>
<feature type="region of interest" description="Disordered" evidence="4">
    <location>
        <begin position="68"/>
        <end position="92"/>
    </location>
</feature>
<keyword evidence="2" id="KW-0238">DNA-binding</keyword>
<evidence type="ECO:0000259" key="5">
    <source>
        <dbReference type="Pfam" id="PF00392"/>
    </source>
</evidence>
<keyword evidence="8" id="KW-1185">Reference proteome</keyword>
<dbReference type="Pfam" id="PF00392">
    <property type="entry name" value="GntR"/>
    <property type="match status" value="1"/>
</dbReference>
<dbReference type="PANTHER" id="PTHR30146">
    <property type="entry name" value="LACI-RELATED TRANSCRIPTIONAL REPRESSOR"/>
    <property type="match status" value="1"/>
</dbReference>
<dbReference type="SUPFAM" id="SSF53822">
    <property type="entry name" value="Periplasmic binding protein-like I"/>
    <property type="match status" value="1"/>
</dbReference>
<evidence type="ECO:0000256" key="2">
    <source>
        <dbReference type="ARBA" id="ARBA00023125"/>
    </source>
</evidence>
<gene>
    <name evidence="7" type="ORF">ACERK3_09815</name>
</gene>
<dbReference type="SUPFAM" id="SSF46785">
    <property type="entry name" value="Winged helix' DNA-binding domain"/>
    <property type="match status" value="1"/>
</dbReference>
<dbReference type="InterPro" id="IPR036388">
    <property type="entry name" value="WH-like_DNA-bd_sf"/>
</dbReference>
<dbReference type="InterPro" id="IPR028082">
    <property type="entry name" value="Peripla_BP_I"/>
</dbReference>
<evidence type="ECO:0000313" key="7">
    <source>
        <dbReference type="EMBL" id="MFA9478591.1"/>
    </source>
</evidence>
<name>A0ABV4U4R3_9BACT</name>
<dbReference type="InterPro" id="IPR046335">
    <property type="entry name" value="LacI/GalR-like_sensor"/>
</dbReference>
<dbReference type="EMBL" id="JBGUBD010000005">
    <property type="protein sequence ID" value="MFA9478591.1"/>
    <property type="molecule type" value="Genomic_DNA"/>
</dbReference>
<evidence type="ECO:0000313" key="8">
    <source>
        <dbReference type="Proteomes" id="UP001575105"/>
    </source>
</evidence>
<dbReference type="Proteomes" id="UP001575105">
    <property type="component" value="Unassembled WGS sequence"/>
</dbReference>
<dbReference type="Gene3D" id="3.40.50.2300">
    <property type="match status" value="2"/>
</dbReference>
<protein>
    <submittedName>
        <fullName evidence="7">Substrate-binding domain-containing protein</fullName>
    </submittedName>
</protein>
<dbReference type="Pfam" id="PF13377">
    <property type="entry name" value="Peripla_BP_3"/>
    <property type="match status" value="1"/>
</dbReference>
<dbReference type="CDD" id="cd06267">
    <property type="entry name" value="PBP1_LacI_sugar_binding-like"/>
    <property type="match status" value="1"/>
</dbReference>
<evidence type="ECO:0000256" key="1">
    <source>
        <dbReference type="ARBA" id="ARBA00023015"/>
    </source>
</evidence>
<dbReference type="InterPro" id="IPR000524">
    <property type="entry name" value="Tscrpt_reg_HTH_GntR"/>
</dbReference>
<dbReference type="RefSeq" id="WP_425345517.1">
    <property type="nucleotide sequence ID" value="NZ_JBGUBD010000005.1"/>
</dbReference>
<reference evidence="7 8" key="1">
    <citation type="submission" date="2024-08" db="EMBL/GenBank/DDBJ databases">
        <title>Whole-genome sequencing of halo(alkali)philic microorganisms from hypersaline lakes.</title>
        <authorList>
            <person name="Sorokin D.Y."/>
            <person name="Merkel A.Y."/>
            <person name="Messina E."/>
            <person name="Yakimov M."/>
        </authorList>
    </citation>
    <scope>NUCLEOTIDE SEQUENCE [LARGE SCALE GENOMIC DNA]</scope>
    <source>
        <strain evidence="7 8">AB-hyl4</strain>
    </source>
</reference>
<keyword evidence="3" id="KW-0804">Transcription</keyword>
<dbReference type="InterPro" id="IPR036390">
    <property type="entry name" value="WH_DNA-bd_sf"/>
</dbReference>
<accession>A0ABV4U4R3</accession>
<dbReference type="PANTHER" id="PTHR30146:SF149">
    <property type="entry name" value="HTH-TYPE TRANSCRIPTIONAL REGULATOR EBGR"/>
    <property type="match status" value="1"/>
</dbReference>
<evidence type="ECO:0000256" key="3">
    <source>
        <dbReference type="ARBA" id="ARBA00023163"/>
    </source>
</evidence>